<dbReference type="STRING" id="336292.SAMN05660710_00178"/>
<evidence type="ECO:0000259" key="3">
    <source>
        <dbReference type="PROSITE" id="PS50110"/>
    </source>
</evidence>
<keyword evidence="1 2" id="KW-0597">Phosphoprotein</keyword>
<dbReference type="InterPro" id="IPR050595">
    <property type="entry name" value="Bact_response_regulator"/>
</dbReference>
<dbReference type="GO" id="GO:0000160">
    <property type="term" value="P:phosphorelay signal transduction system"/>
    <property type="evidence" value="ECO:0007669"/>
    <property type="project" value="InterPro"/>
</dbReference>
<feature type="domain" description="Response regulatory" evidence="3">
    <location>
        <begin position="35"/>
        <end position="148"/>
    </location>
</feature>
<dbReference type="PROSITE" id="PS50110">
    <property type="entry name" value="RESPONSE_REGULATORY"/>
    <property type="match status" value="1"/>
</dbReference>
<dbReference type="SMART" id="SM00448">
    <property type="entry name" value="REC"/>
    <property type="match status" value="1"/>
</dbReference>
<evidence type="ECO:0000256" key="1">
    <source>
        <dbReference type="ARBA" id="ARBA00022553"/>
    </source>
</evidence>
<sequence>MNEGVKMLTQTQSQADKPLPMWRLSMPRRPLTGLTVLVVEDSRFASEAVRLLCLRSGARIRRADCLRSAARHLQTYRPAVVIVDLGLPDGDGAGLIRKMHETQPRVPVILGISGDPDAAGAALAAGADGFLAKPIESLAAFQQAILSALPVEQTGFGPRILPDDMIQPDQSGLRDDLAHVAEILASAEDTSAIDYIARFLAGVAHSAHDPALEEAASALARDHQAGNALATDLARLSGMVHDRLARVAEM</sequence>
<dbReference type="PANTHER" id="PTHR44591:SF3">
    <property type="entry name" value="RESPONSE REGULATORY DOMAIN-CONTAINING PROTEIN"/>
    <property type="match status" value="1"/>
</dbReference>
<dbReference type="InterPro" id="IPR001789">
    <property type="entry name" value="Sig_transdc_resp-reg_receiver"/>
</dbReference>
<dbReference type="Pfam" id="PF00072">
    <property type="entry name" value="Response_reg"/>
    <property type="match status" value="1"/>
</dbReference>
<evidence type="ECO:0000313" key="5">
    <source>
        <dbReference type="Proteomes" id="UP000199502"/>
    </source>
</evidence>
<reference evidence="4 5" key="1">
    <citation type="submission" date="2016-10" db="EMBL/GenBank/DDBJ databases">
        <authorList>
            <person name="de Groot N.N."/>
        </authorList>
    </citation>
    <scope>NUCLEOTIDE SEQUENCE [LARGE SCALE GENOMIC DNA]</scope>
    <source>
        <strain evidence="4 5">CGMCC 1.8925</strain>
    </source>
</reference>
<feature type="modified residue" description="4-aspartylphosphate" evidence="2">
    <location>
        <position position="84"/>
    </location>
</feature>
<keyword evidence="5" id="KW-1185">Reference proteome</keyword>
<dbReference type="AlphaFoldDB" id="A0A1G5BK04"/>
<dbReference type="PANTHER" id="PTHR44591">
    <property type="entry name" value="STRESS RESPONSE REGULATOR PROTEIN 1"/>
    <property type="match status" value="1"/>
</dbReference>
<dbReference type="SUPFAM" id="SSF52172">
    <property type="entry name" value="CheY-like"/>
    <property type="match status" value="1"/>
</dbReference>
<dbReference type="Gene3D" id="3.40.50.2300">
    <property type="match status" value="1"/>
</dbReference>
<dbReference type="InterPro" id="IPR011006">
    <property type="entry name" value="CheY-like_superfamily"/>
</dbReference>
<evidence type="ECO:0000256" key="2">
    <source>
        <dbReference type="PROSITE-ProRule" id="PRU00169"/>
    </source>
</evidence>
<dbReference type="EMBL" id="FMVT01000001">
    <property type="protein sequence ID" value="SCX90501.1"/>
    <property type="molecule type" value="Genomic_DNA"/>
</dbReference>
<proteinExistence type="predicted"/>
<gene>
    <name evidence="4" type="ORF">SAMN05660710_00178</name>
</gene>
<dbReference type="Proteomes" id="UP000199502">
    <property type="component" value="Unassembled WGS sequence"/>
</dbReference>
<dbReference type="CDD" id="cd00156">
    <property type="entry name" value="REC"/>
    <property type="match status" value="1"/>
</dbReference>
<accession>A0A1G5BK04</accession>
<protein>
    <submittedName>
        <fullName evidence="4">Response regulator receiver domain-containing protein</fullName>
    </submittedName>
</protein>
<evidence type="ECO:0000313" key="4">
    <source>
        <dbReference type="EMBL" id="SCX90501.1"/>
    </source>
</evidence>
<name>A0A1G5BK04_9RHOB</name>
<organism evidence="4 5">
    <name type="scientific">Paracoccus tibetensis</name>
    <dbReference type="NCBI Taxonomy" id="336292"/>
    <lineage>
        <taxon>Bacteria</taxon>
        <taxon>Pseudomonadati</taxon>
        <taxon>Pseudomonadota</taxon>
        <taxon>Alphaproteobacteria</taxon>
        <taxon>Rhodobacterales</taxon>
        <taxon>Paracoccaceae</taxon>
        <taxon>Paracoccus</taxon>
    </lineage>
</organism>